<dbReference type="InterPro" id="IPR011658">
    <property type="entry name" value="PA14_dom"/>
</dbReference>
<dbReference type="RefSeq" id="WP_132321016.1">
    <property type="nucleotide sequence ID" value="NZ_FWZT01000013.1"/>
</dbReference>
<dbReference type="Gene3D" id="3.90.182.10">
    <property type="entry name" value="Toxin - Anthrax Protective Antigen,domain 1"/>
    <property type="match status" value="1"/>
</dbReference>
<dbReference type="EMBL" id="FWZT01000013">
    <property type="protein sequence ID" value="SMF42830.1"/>
    <property type="molecule type" value="Genomic_DNA"/>
</dbReference>
<accession>A0A1Y6C8G6</accession>
<keyword evidence="1" id="KW-0812">Transmembrane</keyword>
<dbReference type="AlphaFoldDB" id="A0A1Y6C8G6"/>
<protein>
    <submittedName>
        <fullName evidence="3">PA14 domain-containing protein</fullName>
    </submittedName>
</protein>
<dbReference type="STRING" id="1513793.SAMN06296036_11325"/>
<dbReference type="Pfam" id="PF07691">
    <property type="entry name" value="PA14"/>
    <property type="match status" value="1"/>
</dbReference>
<keyword evidence="4" id="KW-1185">Reference proteome</keyword>
<gene>
    <name evidence="3" type="ORF">SAMN06296036_11325</name>
</gene>
<keyword evidence="1" id="KW-0472">Membrane</keyword>
<dbReference type="OrthoDB" id="5291065at2"/>
<reference evidence="4" key="1">
    <citation type="submission" date="2017-04" db="EMBL/GenBank/DDBJ databases">
        <authorList>
            <person name="Varghese N."/>
            <person name="Submissions S."/>
        </authorList>
    </citation>
    <scope>NUCLEOTIDE SEQUENCE [LARGE SCALE GENOMIC DNA]</scope>
    <source>
        <strain evidence="4">RKEM611</strain>
    </source>
</reference>
<evidence type="ECO:0000313" key="4">
    <source>
        <dbReference type="Proteomes" id="UP000192907"/>
    </source>
</evidence>
<feature type="domain" description="PA14" evidence="2">
    <location>
        <begin position="178"/>
        <end position="328"/>
    </location>
</feature>
<evidence type="ECO:0000313" key="3">
    <source>
        <dbReference type="EMBL" id="SMF42830.1"/>
    </source>
</evidence>
<organism evidence="3 4">
    <name type="scientific">Pseudobacteriovorax antillogorgiicola</name>
    <dbReference type="NCBI Taxonomy" id="1513793"/>
    <lineage>
        <taxon>Bacteria</taxon>
        <taxon>Pseudomonadati</taxon>
        <taxon>Bdellovibrionota</taxon>
        <taxon>Oligoflexia</taxon>
        <taxon>Oligoflexales</taxon>
        <taxon>Pseudobacteriovoracaceae</taxon>
        <taxon>Pseudobacteriovorax</taxon>
    </lineage>
</organism>
<dbReference type="SUPFAM" id="SSF56988">
    <property type="entry name" value="Anthrax protective antigen"/>
    <property type="match status" value="1"/>
</dbReference>
<keyword evidence="1" id="KW-1133">Transmembrane helix</keyword>
<dbReference type="InterPro" id="IPR037524">
    <property type="entry name" value="PA14/GLEYA"/>
</dbReference>
<sequence>MKLLKDLRSPGGSADGYSTFAMFFFISSFTALSQGLIFHDSLNGFLKFHLAKIQRTDQEQSHLSGFSILKSLMKTSLVIEGQAFTSYAGSNGYIEDGKFYLTQVTPAVNGSNYFDDIFLSVKDAEDGKKVITEFEVLKTDGIEHTVKARTILNNRKTSSDIALVIAEKESVFGSEDPNPNSGLAGYVYRLPEGIQQLPNLDLLTPISTIYTEKIDVPVMRYETGFPGVPDLFEWFAISYRGRIMLPKSGTYEFRLASDDGSKLFIDSDLVVNNDSTQEVTVADGQADFTSGIKNLRLDYFQGPRWEVALQLYWKKPGDDHFEIVPENALRLYKK</sequence>
<proteinExistence type="predicted"/>
<dbReference type="SMART" id="SM00758">
    <property type="entry name" value="PA14"/>
    <property type="match status" value="1"/>
</dbReference>
<evidence type="ECO:0000259" key="2">
    <source>
        <dbReference type="PROSITE" id="PS51820"/>
    </source>
</evidence>
<feature type="transmembrane region" description="Helical" evidence="1">
    <location>
        <begin position="20"/>
        <end position="38"/>
    </location>
</feature>
<evidence type="ECO:0000256" key="1">
    <source>
        <dbReference type="SAM" id="Phobius"/>
    </source>
</evidence>
<dbReference type="Proteomes" id="UP000192907">
    <property type="component" value="Unassembled WGS sequence"/>
</dbReference>
<dbReference type="PROSITE" id="PS51820">
    <property type="entry name" value="PA14"/>
    <property type="match status" value="1"/>
</dbReference>
<name>A0A1Y6C8G6_9BACT</name>